<evidence type="ECO:0000259" key="3">
    <source>
        <dbReference type="PROSITE" id="PS50206"/>
    </source>
</evidence>
<reference evidence="4 5" key="1">
    <citation type="journal article" date="2014" name="Nature">
        <title>Sequential evolution of bacterial morphology by co-option of a developmental regulator.</title>
        <authorList>
            <person name="Jiang C."/>
            <person name="Brown P.J."/>
            <person name="Ducret A."/>
            <person name="Brun Y.V."/>
        </authorList>
    </citation>
    <scope>NUCLEOTIDE SEQUENCE [LARGE SCALE GENOMIC DNA]</scope>
    <source>
        <strain evidence="4 5">DSM 16100</strain>
    </source>
</reference>
<dbReference type="OrthoDB" id="9778326at2"/>
<dbReference type="EMBL" id="AWGB01000048">
    <property type="protein sequence ID" value="ESQ86908.1"/>
    <property type="molecule type" value="Genomic_DNA"/>
</dbReference>
<dbReference type="RefSeq" id="WP_018081803.1">
    <property type="nucleotide sequence ID" value="NZ_AQWM01000008.1"/>
</dbReference>
<dbReference type="PROSITE" id="PS50206">
    <property type="entry name" value="RHODANESE_3"/>
    <property type="match status" value="1"/>
</dbReference>
<dbReference type="Gene3D" id="3.40.250.10">
    <property type="entry name" value="Rhodanese-like domain"/>
    <property type="match status" value="1"/>
</dbReference>
<dbReference type="AlphaFoldDB" id="V4R614"/>
<evidence type="ECO:0000313" key="4">
    <source>
        <dbReference type="EMBL" id="ESQ86908.1"/>
    </source>
</evidence>
<feature type="compositionally biased region" description="Basic residues" evidence="2">
    <location>
        <begin position="292"/>
        <end position="301"/>
    </location>
</feature>
<dbReference type="NCBIfam" id="NF001136">
    <property type="entry name" value="PRK00142.1-4"/>
    <property type="match status" value="1"/>
</dbReference>
<dbReference type="STRING" id="1121022.GCA_000376105_02137"/>
<dbReference type="Pfam" id="PF00581">
    <property type="entry name" value="Rhodanese"/>
    <property type="match status" value="1"/>
</dbReference>
<dbReference type="InterPro" id="IPR040503">
    <property type="entry name" value="TRHO_N"/>
</dbReference>
<dbReference type="PANTHER" id="PTHR43268">
    <property type="entry name" value="THIOSULFATE SULFURTRANSFERASE/RHODANESE-LIKE DOMAIN-CONTAINING PROTEIN 2"/>
    <property type="match status" value="1"/>
</dbReference>
<feature type="domain" description="Rhodanese" evidence="3">
    <location>
        <begin position="131"/>
        <end position="225"/>
    </location>
</feature>
<evidence type="ECO:0000256" key="1">
    <source>
        <dbReference type="HAMAP-Rule" id="MF_00469"/>
    </source>
</evidence>
<proteinExistence type="inferred from homology"/>
<dbReference type="EC" id="1.14.-.-" evidence="1"/>
<comment type="similarity">
    <text evidence="1">Belongs to the TrhO family.</text>
</comment>
<feature type="region of interest" description="Disordered" evidence="2">
    <location>
        <begin position="281"/>
        <end position="301"/>
    </location>
</feature>
<dbReference type="InterPro" id="IPR020936">
    <property type="entry name" value="TrhO"/>
</dbReference>
<sequence>MFETAQNPDSDTTFVIAAFYHFFDFPHFEAMREPLFERLSALGIKGSLLITAEGVNSTMAGTREAIDTFLDYLQSDLIGAKIIWKESYAAYQPFGKVRVRLKKETIGLGEPVSMKKFGQYVAPRDWNDLISRDDVVIIDTRNDYEVNLGTFKGAIDPNIPNFKHLPQWTRDNAGALKGKKVATFCTGGIRCEKYTSWLIDQGIEDVYHLQGGILQYFEDVPIEQSLWDGECFVFDERIAVDHQLQPSQTAALCLHCDHALTAGDQHQPSYIKGQSCPHCHGASQHAHDRPATRKHPGRTKF</sequence>
<dbReference type="SMART" id="SM00450">
    <property type="entry name" value="RHOD"/>
    <property type="match status" value="1"/>
</dbReference>
<dbReference type="GO" id="GO:0006400">
    <property type="term" value="P:tRNA modification"/>
    <property type="evidence" value="ECO:0007669"/>
    <property type="project" value="UniProtKB-UniRule"/>
</dbReference>
<dbReference type="PATRIC" id="fig|1121022.4.peg.3602"/>
<gene>
    <name evidence="1" type="primary">trhO</name>
    <name evidence="4" type="ORF">ABENE_17625</name>
</gene>
<dbReference type="HAMAP" id="MF_00469">
    <property type="entry name" value="TrhO"/>
    <property type="match status" value="1"/>
</dbReference>
<evidence type="ECO:0000256" key="2">
    <source>
        <dbReference type="SAM" id="MobiDB-lite"/>
    </source>
</evidence>
<keyword evidence="5" id="KW-1185">Reference proteome</keyword>
<dbReference type="InterPro" id="IPR036873">
    <property type="entry name" value="Rhodanese-like_dom_sf"/>
</dbReference>
<comment type="catalytic activity">
    <reaction evidence="1">
        <text>uridine(34) in tRNA + AH2 + O2 = 5-hydroxyuridine(34) in tRNA + A + H2O</text>
        <dbReference type="Rhea" id="RHEA:64224"/>
        <dbReference type="Rhea" id="RHEA-COMP:11727"/>
        <dbReference type="Rhea" id="RHEA-COMP:13381"/>
        <dbReference type="ChEBI" id="CHEBI:13193"/>
        <dbReference type="ChEBI" id="CHEBI:15377"/>
        <dbReference type="ChEBI" id="CHEBI:15379"/>
        <dbReference type="ChEBI" id="CHEBI:17499"/>
        <dbReference type="ChEBI" id="CHEBI:65315"/>
        <dbReference type="ChEBI" id="CHEBI:136877"/>
    </reaction>
</comment>
<dbReference type="CDD" id="cd01518">
    <property type="entry name" value="RHOD_YceA"/>
    <property type="match status" value="1"/>
</dbReference>
<keyword evidence="1" id="KW-0819">tRNA processing</keyword>
<dbReference type="SUPFAM" id="SSF52821">
    <property type="entry name" value="Rhodanese/Cell cycle control phosphatase"/>
    <property type="match status" value="1"/>
</dbReference>
<dbReference type="Pfam" id="PF17773">
    <property type="entry name" value="UPF0176_N"/>
    <property type="match status" value="1"/>
</dbReference>
<comment type="function">
    <text evidence="1">Catalyzes oxygen-dependent 5-hydroxyuridine (ho5U) modification at position 34 in tRNAs.</text>
</comment>
<evidence type="ECO:0000313" key="5">
    <source>
        <dbReference type="Proteomes" id="UP000017837"/>
    </source>
</evidence>
<dbReference type="Gene3D" id="3.30.70.100">
    <property type="match status" value="1"/>
</dbReference>
<dbReference type="Proteomes" id="UP000017837">
    <property type="component" value="Unassembled WGS sequence"/>
</dbReference>
<keyword evidence="1" id="KW-0560">Oxidoreductase</keyword>
<name>V4R614_9CAUL</name>
<dbReference type="PANTHER" id="PTHR43268:SF3">
    <property type="entry name" value="RHODANESE-LIKE DOMAIN-CONTAINING PROTEIN 7-RELATED"/>
    <property type="match status" value="1"/>
</dbReference>
<accession>V4R614</accession>
<protein>
    <recommendedName>
        <fullName evidence="1">tRNA uridine(34) hydroxylase</fullName>
        <ecNumber evidence="1">1.14.-.-</ecNumber>
    </recommendedName>
    <alternativeName>
        <fullName evidence="1">tRNA hydroxylation protein O</fullName>
    </alternativeName>
</protein>
<organism evidence="4 5">
    <name type="scientific">Asticcacaulis benevestitus DSM 16100 = ATCC BAA-896</name>
    <dbReference type="NCBI Taxonomy" id="1121022"/>
    <lineage>
        <taxon>Bacteria</taxon>
        <taxon>Pseudomonadati</taxon>
        <taxon>Pseudomonadota</taxon>
        <taxon>Alphaproteobacteria</taxon>
        <taxon>Caulobacterales</taxon>
        <taxon>Caulobacteraceae</taxon>
        <taxon>Asticcacaulis</taxon>
    </lineage>
</organism>
<dbReference type="eggNOG" id="COG1054">
    <property type="taxonomic scope" value="Bacteria"/>
</dbReference>
<dbReference type="InterPro" id="IPR001763">
    <property type="entry name" value="Rhodanese-like_dom"/>
</dbReference>
<comment type="caution">
    <text evidence="4">The sequence shown here is derived from an EMBL/GenBank/DDBJ whole genome shotgun (WGS) entry which is preliminary data.</text>
</comment>
<dbReference type="GO" id="GO:0016705">
    <property type="term" value="F:oxidoreductase activity, acting on paired donors, with incorporation or reduction of molecular oxygen"/>
    <property type="evidence" value="ECO:0007669"/>
    <property type="project" value="UniProtKB-UniRule"/>
</dbReference>